<comment type="caution">
    <text evidence="2">The sequence shown here is derived from an EMBL/GenBank/DDBJ whole genome shotgun (WGS) entry which is preliminary data.</text>
</comment>
<sequence>MGSSTVEAIFGLAQAGLQANKHSIEGWDEETVSKLLAQFDNNPQALLAFLLANGGAGSSNDILASLTAWLQKRSWSSTDSSLVAQIGQLLVLLAQATSGNLNLSNQLNNLRPLVAVLSAMFSVLRGGGINASQLNSMISALGQTPPNIQALRELLTNPGSTGYVASTADRDAMIALLNVIHAQYPTALSDSDHSRLVQFVRFNYELSSLVRNGSISQLDKINLLATFSATDGLNVAEFTARLALIANRPGSFPSSIQALASMVYSLQGQGVLQPAEATEIGKVLYNATLSGFIAAYGTSSEQAWLANGIPGMEMGAQERLETVAALITKRTGRELPSVTGSLAGLNVTGLNPSGRLDAFERALVGTLNANLNELHSSPQVDSFKIYFTYFFDVDDPTKTGDADPSNDLMVVPSNAYSALVLMQNLLNQSDLYVPATLLIRVLGNYAATVINEPGLPNKIARDRLSTYRSATNRQSEIDMFAISLALTNNSSNPLVIGLGLVEFNTVFDGIDSNAAENLNQLSELGNANLYYNEFWARQLSSFSRMNQQIAVLVSEQTLLRNESTQRGTTEERKSEISSRLSEIDQRIKDLNQNLSELYQVLMAFLNKKDAAVNKALASA</sequence>
<protein>
    <submittedName>
        <fullName evidence="2">Uncharacterized protein</fullName>
    </submittedName>
</protein>
<accession>A0ABT1WDD2</accession>
<keyword evidence="3" id="KW-1185">Reference proteome</keyword>
<name>A0ABT1WDD2_9BURK</name>
<feature type="coiled-coil region" evidence="1">
    <location>
        <begin position="573"/>
        <end position="607"/>
    </location>
</feature>
<reference evidence="2 3" key="1">
    <citation type="submission" date="2022-07" db="EMBL/GenBank/DDBJ databases">
        <authorList>
            <person name="Xamxidin M."/>
            <person name="Wu M."/>
        </authorList>
    </citation>
    <scope>NUCLEOTIDE SEQUENCE [LARGE SCALE GENOMIC DNA]</scope>
    <source>
        <strain evidence="2 3">NBRC 111650</strain>
    </source>
</reference>
<gene>
    <name evidence="2" type="ORF">NQT62_03645</name>
</gene>
<evidence type="ECO:0000313" key="3">
    <source>
        <dbReference type="Proteomes" id="UP001204142"/>
    </source>
</evidence>
<proteinExistence type="predicted"/>
<dbReference type="EMBL" id="JANIGO010000001">
    <property type="protein sequence ID" value="MCQ8895534.1"/>
    <property type="molecule type" value="Genomic_DNA"/>
</dbReference>
<evidence type="ECO:0000313" key="2">
    <source>
        <dbReference type="EMBL" id="MCQ8895534.1"/>
    </source>
</evidence>
<evidence type="ECO:0000256" key="1">
    <source>
        <dbReference type="SAM" id="Coils"/>
    </source>
</evidence>
<dbReference type="RefSeq" id="WP_256763213.1">
    <property type="nucleotide sequence ID" value="NZ_JANIGO010000001.1"/>
</dbReference>
<keyword evidence="1" id="KW-0175">Coiled coil</keyword>
<dbReference type="Proteomes" id="UP001204142">
    <property type="component" value="Unassembled WGS sequence"/>
</dbReference>
<organism evidence="2 3">
    <name type="scientific">Limnobacter humi</name>
    <dbReference type="NCBI Taxonomy" id="1778671"/>
    <lineage>
        <taxon>Bacteria</taxon>
        <taxon>Pseudomonadati</taxon>
        <taxon>Pseudomonadota</taxon>
        <taxon>Betaproteobacteria</taxon>
        <taxon>Burkholderiales</taxon>
        <taxon>Burkholderiaceae</taxon>
        <taxon>Limnobacter</taxon>
    </lineage>
</organism>